<reference evidence="3 4" key="1">
    <citation type="journal article" date="2015" name="Stand. Genomic Sci.">
        <title>Genomic Encyclopedia of Bacterial and Archaeal Type Strains, Phase III: the genomes of soil and plant-associated and newly described type strains.</title>
        <authorList>
            <person name="Whitman W.B."/>
            <person name="Woyke T."/>
            <person name="Klenk H.P."/>
            <person name="Zhou Y."/>
            <person name="Lilburn T.G."/>
            <person name="Beck B.J."/>
            <person name="De Vos P."/>
            <person name="Vandamme P."/>
            <person name="Eisen J.A."/>
            <person name="Garrity G."/>
            <person name="Hugenholtz P."/>
            <person name="Kyrpides N.C."/>
        </authorList>
    </citation>
    <scope>NUCLEOTIDE SEQUENCE [LARGE SCALE GENOMIC DNA]</scope>
    <source>
        <strain evidence="3 4">VKM Ac-2541</strain>
    </source>
</reference>
<dbReference type="RefSeq" id="WP_132156484.1">
    <property type="nucleotide sequence ID" value="NZ_SLWR01000016.1"/>
</dbReference>
<dbReference type="GO" id="GO:0005737">
    <property type="term" value="C:cytoplasm"/>
    <property type="evidence" value="ECO:0007669"/>
    <property type="project" value="TreeGrafter"/>
</dbReference>
<dbReference type="InterPro" id="IPR050219">
    <property type="entry name" value="DnaG_primase"/>
</dbReference>
<dbReference type="Gene3D" id="3.40.1360.10">
    <property type="match status" value="1"/>
</dbReference>
<evidence type="ECO:0000313" key="4">
    <source>
        <dbReference type="Proteomes" id="UP000295573"/>
    </source>
</evidence>
<gene>
    <name evidence="3" type="ORF">EV646_116108</name>
</gene>
<dbReference type="PANTHER" id="PTHR30313">
    <property type="entry name" value="DNA PRIMASE"/>
    <property type="match status" value="1"/>
</dbReference>
<dbReference type="InterPro" id="IPR013264">
    <property type="entry name" value="DNAG_N"/>
</dbReference>
<dbReference type="Pfam" id="PF08275">
    <property type="entry name" value="DNAG_N"/>
    <property type="match status" value="1"/>
</dbReference>
<evidence type="ECO:0000256" key="1">
    <source>
        <dbReference type="SAM" id="MobiDB-lite"/>
    </source>
</evidence>
<organism evidence="3 4">
    <name type="scientific">Kribbella antiqua</name>
    <dbReference type="NCBI Taxonomy" id="2512217"/>
    <lineage>
        <taxon>Bacteria</taxon>
        <taxon>Bacillati</taxon>
        <taxon>Actinomycetota</taxon>
        <taxon>Actinomycetes</taxon>
        <taxon>Propionibacteriales</taxon>
        <taxon>Kribbellaceae</taxon>
        <taxon>Kribbella</taxon>
    </lineage>
</organism>
<dbReference type="EMBL" id="SLWR01000016">
    <property type="protein sequence ID" value="TCO41017.1"/>
    <property type="molecule type" value="Genomic_DNA"/>
</dbReference>
<comment type="caution">
    <text evidence="3">The sequence shown here is derived from an EMBL/GenBank/DDBJ whole genome shotgun (WGS) entry which is preliminary data.</text>
</comment>
<dbReference type="GO" id="GO:0006269">
    <property type="term" value="P:DNA replication, synthesis of primer"/>
    <property type="evidence" value="ECO:0007669"/>
    <property type="project" value="TreeGrafter"/>
</dbReference>
<dbReference type="SUPFAM" id="SSF56731">
    <property type="entry name" value="DNA primase core"/>
    <property type="match status" value="1"/>
</dbReference>
<dbReference type="OrthoDB" id="3818699at2"/>
<evidence type="ECO:0000259" key="2">
    <source>
        <dbReference type="Pfam" id="PF08275"/>
    </source>
</evidence>
<dbReference type="PANTHER" id="PTHR30313:SF2">
    <property type="entry name" value="DNA PRIMASE"/>
    <property type="match status" value="1"/>
</dbReference>
<feature type="domain" description="DNA primase DNAG catalytic core N-terminal" evidence="2">
    <location>
        <begin position="26"/>
        <end position="124"/>
    </location>
</feature>
<sequence length="304" mass="33177">MSDPGFAVSVEERRRLLEANVAASQFFRRELLRATGGWPLRYLTDQGAREVLSTESIWKIGYAPDSWTRLVDHLREQGFSYGTLVRAGLVEWTDEGEAVDRYRDQLMLVARDQRSAPVGFIGIGPDGQARSVTPTTAIHRPSNVLVGVDEQRVLLGDGAVPIIVDDPMDAIAISKVSRQARGRWAGIPVCGAGLSTAQARILSGASVTDTAVVVLSGGDAERRQTAGYLLDLAFFFDRVRVIGLPPGQTPASLYLTKNGPQQLREALETSRPLADYRSRRYVAVTRRLRTPDADPDPPARGPGL</sequence>
<feature type="region of interest" description="Disordered" evidence="1">
    <location>
        <begin position="285"/>
        <end position="304"/>
    </location>
</feature>
<dbReference type="Gene3D" id="3.90.980.10">
    <property type="entry name" value="DNA primase, catalytic core, N-terminal domain"/>
    <property type="match status" value="1"/>
</dbReference>
<keyword evidence="4" id="KW-1185">Reference proteome</keyword>
<dbReference type="InterPro" id="IPR037068">
    <property type="entry name" value="DNA_primase_core_N_sf"/>
</dbReference>
<protein>
    <submittedName>
        <fullName evidence="3">DNA primase-like protein</fullName>
    </submittedName>
</protein>
<dbReference type="Proteomes" id="UP000295573">
    <property type="component" value="Unassembled WGS sequence"/>
</dbReference>
<name>A0A4R2IA45_9ACTN</name>
<evidence type="ECO:0000313" key="3">
    <source>
        <dbReference type="EMBL" id="TCO41017.1"/>
    </source>
</evidence>
<accession>A0A4R2IA45</accession>
<dbReference type="AlphaFoldDB" id="A0A4R2IA45"/>
<proteinExistence type="predicted"/>